<dbReference type="PANTHER" id="PTHR30487">
    <property type="entry name" value="TYPE 4 PREPILIN-LIKE PROTEINS LEADER PEPTIDE-PROCESSING ENZYME"/>
    <property type="match status" value="1"/>
</dbReference>
<keyword evidence="2" id="KW-0472">Membrane</keyword>
<dbReference type="Gene3D" id="1.20.120.1220">
    <property type="match status" value="1"/>
</dbReference>
<dbReference type="Pfam" id="PF01478">
    <property type="entry name" value="Peptidase_A24"/>
    <property type="match status" value="1"/>
</dbReference>
<keyword evidence="2" id="KW-1133">Transmembrane helix</keyword>
<dbReference type="AlphaFoldDB" id="X0UTH0"/>
<feature type="transmembrane region" description="Helical" evidence="2">
    <location>
        <begin position="96"/>
        <end position="119"/>
    </location>
</feature>
<comment type="caution">
    <text evidence="4">The sequence shown here is derived from an EMBL/GenBank/DDBJ whole genome shotgun (WGS) entry which is preliminary data.</text>
</comment>
<evidence type="ECO:0000313" key="4">
    <source>
        <dbReference type="EMBL" id="GAG03593.1"/>
    </source>
</evidence>
<dbReference type="InterPro" id="IPR000045">
    <property type="entry name" value="Prepilin_IV_endopep_pep"/>
</dbReference>
<feature type="domain" description="Prepilin type IV endopeptidase peptidase" evidence="3">
    <location>
        <begin position="13"/>
        <end position="79"/>
    </location>
</feature>
<evidence type="ECO:0000256" key="2">
    <source>
        <dbReference type="SAM" id="Phobius"/>
    </source>
</evidence>
<gene>
    <name evidence="4" type="ORF">S01H1_34430</name>
</gene>
<dbReference type="GO" id="GO:0005886">
    <property type="term" value="C:plasma membrane"/>
    <property type="evidence" value="ECO:0007669"/>
    <property type="project" value="TreeGrafter"/>
</dbReference>
<dbReference type="InterPro" id="IPR050882">
    <property type="entry name" value="Prepilin_peptidase/N-MTase"/>
</dbReference>
<proteinExistence type="inferred from homology"/>
<dbReference type="PANTHER" id="PTHR30487:SF0">
    <property type="entry name" value="PREPILIN LEADER PEPTIDASE_N-METHYLTRANSFERASE-RELATED"/>
    <property type="match status" value="1"/>
</dbReference>
<feature type="transmembrane region" description="Helical" evidence="2">
    <location>
        <begin position="15"/>
        <end position="39"/>
    </location>
</feature>
<keyword evidence="2" id="KW-0812">Transmembrane</keyword>
<feature type="transmembrane region" description="Helical" evidence="2">
    <location>
        <begin position="51"/>
        <end position="84"/>
    </location>
</feature>
<feature type="non-terminal residue" evidence="4">
    <location>
        <position position="1"/>
    </location>
</feature>
<reference evidence="4" key="1">
    <citation type="journal article" date="2014" name="Front. Microbiol.">
        <title>High frequency of phylogenetically diverse reductive dehalogenase-homologous genes in deep subseafloor sedimentary metagenomes.</title>
        <authorList>
            <person name="Kawai M."/>
            <person name="Futagami T."/>
            <person name="Toyoda A."/>
            <person name="Takaki Y."/>
            <person name="Nishi S."/>
            <person name="Hori S."/>
            <person name="Arai W."/>
            <person name="Tsubouchi T."/>
            <person name="Morono Y."/>
            <person name="Uchiyama I."/>
            <person name="Ito T."/>
            <person name="Fujiyama A."/>
            <person name="Inagaki F."/>
            <person name="Takami H."/>
        </authorList>
    </citation>
    <scope>NUCLEOTIDE SEQUENCE</scope>
    <source>
        <strain evidence="4">Expedition CK06-06</strain>
    </source>
</reference>
<dbReference type="GO" id="GO:0006465">
    <property type="term" value="P:signal peptide processing"/>
    <property type="evidence" value="ECO:0007669"/>
    <property type="project" value="TreeGrafter"/>
</dbReference>
<comment type="similarity">
    <text evidence="1">Belongs to the peptidase A24 family.</text>
</comment>
<evidence type="ECO:0000259" key="3">
    <source>
        <dbReference type="Pfam" id="PF01478"/>
    </source>
</evidence>
<organism evidence="4">
    <name type="scientific">marine sediment metagenome</name>
    <dbReference type="NCBI Taxonomy" id="412755"/>
    <lineage>
        <taxon>unclassified sequences</taxon>
        <taxon>metagenomes</taxon>
        <taxon>ecological metagenomes</taxon>
    </lineage>
</organism>
<sequence length="123" mass="12558">SIFGFEMSSVRDSGFGLWIVDAAIGGGIGFGLLLIVALISRGGMGGGDVKLAGLIGLVTGFPLVFVAMFLGVVSGGLVAGVLLVTKVKKRKETIPFGPFLALAAVATLFWGNSLLGWYLGSLP</sequence>
<dbReference type="EMBL" id="BARS01021436">
    <property type="protein sequence ID" value="GAG03593.1"/>
    <property type="molecule type" value="Genomic_DNA"/>
</dbReference>
<evidence type="ECO:0000256" key="1">
    <source>
        <dbReference type="ARBA" id="ARBA00005801"/>
    </source>
</evidence>
<dbReference type="GO" id="GO:0004190">
    <property type="term" value="F:aspartic-type endopeptidase activity"/>
    <property type="evidence" value="ECO:0007669"/>
    <property type="project" value="InterPro"/>
</dbReference>
<accession>X0UTH0</accession>
<name>X0UTH0_9ZZZZ</name>
<protein>
    <recommendedName>
        <fullName evidence="3">Prepilin type IV endopeptidase peptidase domain-containing protein</fullName>
    </recommendedName>
</protein>